<proteinExistence type="predicted"/>
<name>A0ACA9KW53_9GLOM</name>
<evidence type="ECO:0000313" key="2">
    <source>
        <dbReference type="Proteomes" id="UP000789920"/>
    </source>
</evidence>
<accession>A0ACA9KW53</accession>
<evidence type="ECO:0000313" key="1">
    <source>
        <dbReference type="EMBL" id="CAG8496962.1"/>
    </source>
</evidence>
<dbReference type="Proteomes" id="UP000789920">
    <property type="component" value="Unassembled WGS sequence"/>
</dbReference>
<reference evidence="1" key="1">
    <citation type="submission" date="2021-06" db="EMBL/GenBank/DDBJ databases">
        <authorList>
            <person name="Kallberg Y."/>
            <person name="Tangrot J."/>
            <person name="Rosling A."/>
        </authorList>
    </citation>
    <scope>NUCLEOTIDE SEQUENCE</scope>
    <source>
        <strain evidence="1">MA461A</strain>
    </source>
</reference>
<comment type="caution">
    <text evidence="1">The sequence shown here is derived from an EMBL/GenBank/DDBJ whole genome shotgun (WGS) entry which is preliminary data.</text>
</comment>
<protein>
    <submittedName>
        <fullName evidence="1">26803_t:CDS:1</fullName>
    </submittedName>
</protein>
<keyword evidence="2" id="KW-1185">Reference proteome</keyword>
<dbReference type="EMBL" id="CAJVQC010001579">
    <property type="protein sequence ID" value="CAG8496962.1"/>
    <property type="molecule type" value="Genomic_DNA"/>
</dbReference>
<organism evidence="1 2">
    <name type="scientific">Racocetra persica</name>
    <dbReference type="NCBI Taxonomy" id="160502"/>
    <lineage>
        <taxon>Eukaryota</taxon>
        <taxon>Fungi</taxon>
        <taxon>Fungi incertae sedis</taxon>
        <taxon>Mucoromycota</taxon>
        <taxon>Glomeromycotina</taxon>
        <taxon>Glomeromycetes</taxon>
        <taxon>Diversisporales</taxon>
        <taxon>Gigasporaceae</taxon>
        <taxon>Racocetra</taxon>
    </lineage>
</organism>
<sequence>MFRGARHSLLRGKNSLTRTFNKDAFEKGKLSFRCSITMKKEGLRDVTEILTLEEVHLIVKRCADEIRERGLHEIDIFKPTKVGDNADEVRYLIKCMLREYRIQFEEELKKRNIREIASAMKWALRHCASPLVPYSNYEEFVRYEQEWDYDPQKGSFNQFLLYLPKQNQEILIDLFELCSQVTAESHINNMSAQKIVKSLALCILGESTRSLRNFDSAYLEWSKCSDACLHLFLAYLRELQFVSPNPRLSKLLDNYVEYRKTSNATIEAISQNNSDLKLSQQVNRMTTIIEEDDESYRPVSMLRVTRQIPTTIQKSETRTSMNFLPEVLDGLKRQTIVRPDETMSTDEIRTAKQMWEQFQNHGIGALSDDFLKLYFLLEKANALKNLKDPQVKFVRKGHKSFCLNLPPILTNNISTSRKQIEFTGGNDDSIKKNLSKKISRKKSRKNSLKGKKKSAKFQSSKRKRTSLSSDSDQSKENEVENLEDWNLIDQSKDLPITTHLSIETIDDIFPYVWIETTAADQGDRWGEWVFIEPRKGLVHECEWVMIEEKSLIFTSAKTPISGKRRTLNIPWTIKGKEKSRLSSPINDIGSPTSSNSFASSSSPSSFASSSSPSSFASSSSPSSFALSSSFAPPNSPSSFSSSSLPSSPIVISNRARADDNIDMFIYQFENIMNENAMRNTAKGKKIVPDNQGHSYDYFGNNYVENKDKLPIQPTKKGKNSVKKNPKSKDKIVKKQRIMQIGV</sequence>
<gene>
    <name evidence="1" type="ORF">RPERSI_LOCUS1646</name>
</gene>